<comment type="subcellular location">
    <subcellularLocation>
        <location evidence="2">Membrane</location>
    </subcellularLocation>
</comment>
<keyword evidence="6" id="KW-0812">Transmembrane</keyword>
<evidence type="ECO:0000313" key="18">
    <source>
        <dbReference type="EMBL" id="MBL0407434.1"/>
    </source>
</evidence>
<evidence type="ECO:0000256" key="1">
    <source>
        <dbReference type="ARBA" id="ARBA00000085"/>
    </source>
</evidence>
<dbReference type="Proteomes" id="UP000605848">
    <property type="component" value="Unassembled WGS sequence"/>
</dbReference>
<evidence type="ECO:0000256" key="6">
    <source>
        <dbReference type="ARBA" id="ARBA00022692"/>
    </source>
</evidence>
<keyword evidence="7" id="KW-0547">Nucleotide-binding</keyword>
<dbReference type="SMART" id="SM00388">
    <property type="entry name" value="HisKA"/>
    <property type="match status" value="2"/>
</dbReference>
<dbReference type="GO" id="GO:0000155">
    <property type="term" value="F:phosphorelay sensor kinase activity"/>
    <property type="evidence" value="ECO:0007669"/>
    <property type="project" value="InterPro"/>
</dbReference>
<keyword evidence="19" id="KW-1185">Reference proteome</keyword>
<evidence type="ECO:0000256" key="14">
    <source>
        <dbReference type="PROSITE-ProRule" id="PRU00169"/>
    </source>
</evidence>
<evidence type="ECO:0000256" key="5">
    <source>
        <dbReference type="ARBA" id="ARBA00022679"/>
    </source>
</evidence>
<gene>
    <name evidence="18" type="ORF">JKG68_26300</name>
</gene>
<dbReference type="RefSeq" id="WP_202064694.1">
    <property type="nucleotide sequence ID" value="NZ_JAEQMY010000082.1"/>
</dbReference>
<dbReference type="InterPro" id="IPR036097">
    <property type="entry name" value="HisK_dim/P_sf"/>
</dbReference>
<dbReference type="InterPro" id="IPR018297">
    <property type="entry name" value="A/G_cyclase_CS"/>
</dbReference>
<dbReference type="PROSITE" id="PS50110">
    <property type="entry name" value="RESPONSE_REGULATORY"/>
    <property type="match status" value="1"/>
</dbReference>
<feature type="modified residue" description="4-aspartylphosphate" evidence="14">
    <location>
        <position position="230"/>
    </location>
</feature>
<feature type="domain" description="Response regulatory" evidence="16">
    <location>
        <begin position="181"/>
        <end position="297"/>
    </location>
</feature>
<dbReference type="SUPFAM" id="SSF55073">
    <property type="entry name" value="Nucleotide cyclase"/>
    <property type="match status" value="1"/>
</dbReference>
<dbReference type="Pfam" id="PF00512">
    <property type="entry name" value="HisKA"/>
    <property type="match status" value="1"/>
</dbReference>
<dbReference type="GO" id="GO:0005524">
    <property type="term" value="F:ATP binding"/>
    <property type="evidence" value="ECO:0007669"/>
    <property type="project" value="UniProtKB-KW"/>
</dbReference>
<dbReference type="CDD" id="cd07302">
    <property type="entry name" value="CHD"/>
    <property type="match status" value="1"/>
</dbReference>
<evidence type="ECO:0000256" key="4">
    <source>
        <dbReference type="ARBA" id="ARBA00022553"/>
    </source>
</evidence>
<dbReference type="InterPro" id="IPR003661">
    <property type="entry name" value="HisK_dim/P_dom"/>
</dbReference>
<dbReference type="PROSITE" id="PS50125">
    <property type="entry name" value="GUANYLATE_CYCLASE_2"/>
    <property type="match status" value="1"/>
</dbReference>
<keyword evidence="5" id="KW-0808">Transferase</keyword>
<dbReference type="GO" id="GO:0004016">
    <property type="term" value="F:adenylate cyclase activity"/>
    <property type="evidence" value="ECO:0007669"/>
    <property type="project" value="UniProtKB-ARBA"/>
</dbReference>
<evidence type="ECO:0000256" key="11">
    <source>
        <dbReference type="ARBA" id="ARBA00023012"/>
    </source>
</evidence>
<dbReference type="InterPro" id="IPR011006">
    <property type="entry name" value="CheY-like_superfamily"/>
</dbReference>
<dbReference type="GO" id="GO:0009190">
    <property type="term" value="P:cyclic nucleotide biosynthetic process"/>
    <property type="evidence" value="ECO:0007669"/>
    <property type="project" value="InterPro"/>
</dbReference>
<keyword evidence="8" id="KW-0418">Kinase</keyword>
<comment type="catalytic activity">
    <reaction evidence="1">
        <text>ATP + protein L-histidine = ADP + protein N-phospho-L-histidine.</text>
        <dbReference type="EC" id="2.7.13.3"/>
    </reaction>
</comment>
<dbReference type="CDD" id="cd00082">
    <property type="entry name" value="HisKA"/>
    <property type="match status" value="2"/>
</dbReference>
<keyword evidence="12" id="KW-0472">Membrane</keyword>
<dbReference type="PANTHER" id="PTHR11920:SF335">
    <property type="entry name" value="GUANYLATE CYCLASE"/>
    <property type="match status" value="1"/>
</dbReference>
<dbReference type="Gene3D" id="1.10.287.130">
    <property type="match status" value="2"/>
</dbReference>
<keyword evidence="9" id="KW-0067">ATP-binding</keyword>
<evidence type="ECO:0000256" key="12">
    <source>
        <dbReference type="ARBA" id="ARBA00023136"/>
    </source>
</evidence>
<protein>
    <recommendedName>
        <fullName evidence="3">histidine kinase</fullName>
        <ecNumber evidence="3">2.7.13.3</ecNumber>
    </recommendedName>
</protein>
<evidence type="ECO:0000259" key="17">
    <source>
        <dbReference type="PROSITE" id="PS50125"/>
    </source>
</evidence>
<keyword evidence="10" id="KW-1133">Transmembrane helix</keyword>
<evidence type="ECO:0000256" key="13">
    <source>
        <dbReference type="ARBA" id="ARBA00023239"/>
    </source>
</evidence>
<evidence type="ECO:0000256" key="2">
    <source>
        <dbReference type="ARBA" id="ARBA00004370"/>
    </source>
</evidence>
<comment type="similarity">
    <text evidence="15">Belongs to the adenylyl cyclase class-4/guanylyl cyclase family.</text>
</comment>
<evidence type="ECO:0000256" key="8">
    <source>
        <dbReference type="ARBA" id="ARBA00022777"/>
    </source>
</evidence>
<dbReference type="Pfam" id="PF00211">
    <property type="entry name" value="Guanylate_cyc"/>
    <property type="match status" value="1"/>
</dbReference>
<dbReference type="InterPro" id="IPR050401">
    <property type="entry name" value="Cyclic_nucleotide_synthase"/>
</dbReference>
<evidence type="ECO:0000256" key="9">
    <source>
        <dbReference type="ARBA" id="ARBA00022840"/>
    </source>
</evidence>
<dbReference type="SUPFAM" id="SSF52172">
    <property type="entry name" value="CheY-like"/>
    <property type="match status" value="1"/>
</dbReference>
<accession>A0A936ZI11</accession>
<dbReference type="SMART" id="SM00044">
    <property type="entry name" value="CYCc"/>
    <property type="match status" value="1"/>
</dbReference>
<dbReference type="AlphaFoldDB" id="A0A936ZI11"/>
<evidence type="ECO:0000256" key="15">
    <source>
        <dbReference type="RuleBase" id="RU000405"/>
    </source>
</evidence>
<dbReference type="SUPFAM" id="SSF47384">
    <property type="entry name" value="Homodimeric domain of signal transducing histidine kinase"/>
    <property type="match status" value="2"/>
</dbReference>
<name>A0A936ZI11_9HYPH</name>
<dbReference type="EC" id="2.7.13.3" evidence="3"/>
<dbReference type="InterPro" id="IPR001789">
    <property type="entry name" value="Sig_transdc_resp-reg_receiver"/>
</dbReference>
<feature type="domain" description="Guanylate cyclase" evidence="17">
    <location>
        <begin position="351"/>
        <end position="478"/>
    </location>
</feature>
<dbReference type="SMART" id="SM00448">
    <property type="entry name" value="REC"/>
    <property type="match status" value="1"/>
</dbReference>
<evidence type="ECO:0000256" key="3">
    <source>
        <dbReference type="ARBA" id="ARBA00012438"/>
    </source>
</evidence>
<dbReference type="InterPro" id="IPR001054">
    <property type="entry name" value="A/G_cyclase"/>
</dbReference>
<dbReference type="Pfam" id="PF00072">
    <property type="entry name" value="Response_reg"/>
    <property type="match status" value="1"/>
</dbReference>
<evidence type="ECO:0000313" key="19">
    <source>
        <dbReference type="Proteomes" id="UP000605848"/>
    </source>
</evidence>
<reference evidence="18" key="1">
    <citation type="submission" date="2021-01" db="EMBL/GenBank/DDBJ databases">
        <title>Microvirga sp.</title>
        <authorList>
            <person name="Kim M.K."/>
        </authorList>
    </citation>
    <scope>NUCLEOTIDE SEQUENCE</scope>
    <source>
        <strain evidence="18">5420S-16</strain>
    </source>
</reference>
<sequence length="528" mass="58651">MSERQTNARLSHVRQELLAPVNAIAGYADILRDEATRLGLPALMPDIERVLESAEALLGLVEGLLDAGTTLTRREGESLPDFQERLLHDLRNPLNAIKGYGEMLLEDIVDAGAVSLRQDLERLLTEAARLLVSLEWIVNFTCYHAATAETEDERTRLMAADPLLAIRAPDLSRKHPRETGRILVVDDNASNRDLLLRRLEREGHQPIEARSGRQALQILEEEDVDLILLDLMMPDMNGLQVLERLKGSKRLRDIPVIMISGLQETGSVIRCIEAGAEDYLPKPFDQVLLRARIHACLERKRWHDRELGYLAQLKAEKEKSDALLRSILPGQIVGRLNGGEVVIADRFENVTILFCDLVGFTKVAARIAPGDLVENLNRIFSAFDALAGSLGVEKIKTIGDAYMAAAGLPEVRPDHAEVMAELALRMLETLEGLNQATKIRFRARIGVHTGPVVAGVIGMNKFIYDVWGDTVNVASRLEACSLPGRIQVSEEIQRALEQSYEFEPRGVVSLRGKGRMATAFLTGRRHTS</sequence>
<dbReference type="EMBL" id="JAEQMY010000082">
    <property type="protein sequence ID" value="MBL0407434.1"/>
    <property type="molecule type" value="Genomic_DNA"/>
</dbReference>
<keyword evidence="11" id="KW-0902">Two-component regulatory system</keyword>
<dbReference type="GO" id="GO:0016020">
    <property type="term" value="C:membrane"/>
    <property type="evidence" value="ECO:0007669"/>
    <property type="project" value="UniProtKB-SubCell"/>
</dbReference>
<organism evidence="18 19">
    <name type="scientific">Microvirga aerilata</name>
    <dbReference type="NCBI Taxonomy" id="670292"/>
    <lineage>
        <taxon>Bacteria</taxon>
        <taxon>Pseudomonadati</taxon>
        <taxon>Pseudomonadota</taxon>
        <taxon>Alphaproteobacteria</taxon>
        <taxon>Hyphomicrobiales</taxon>
        <taxon>Methylobacteriaceae</taxon>
        <taxon>Microvirga</taxon>
    </lineage>
</organism>
<keyword evidence="13 15" id="KW-0456">Lyase</keyword>
<keyword evidence="4 14" id="KW-0597">Phosphoprotein</keyword>
<evidence type="ECO:0000256" key="7">
    <source>
        <dbReference type="ARBA" id="ARBA00022741"/>
    </source>
</evidence>
<dbReference type="PROSITE" id="PS00452">
    <property type="entry name" value="GUANYLATE_CYCLASE_1"/>
    <property type="match status" value="1"/>
</dbReference>
<dbReference type="Gene3D" id="3.40.50.2300">
    <property type="match status" value="1"/>
</dbReference>
<dbReference type="Gene3D" id="3.30.70.1230">
    <property type="entry name" value="Nucleotide cyclase"/>
    <property type="match status" value="1"/>
</dbReference>
<dbReference type="InterPro" id="IPR029787">
    <property type="entry name" value="Nucleotide_cyclase"/>
</dbReference>
<proteinExistence type="inferred from homology"/>
<comment type="caution">
    <text evidence="18">The sequence shown here is derived from an EMBL/GenBank/DDBJ whole genome shotgun (WGS) entry which is preliminary data.</text>
</comment>
<evidence type="ECO:0000256" key="10">
    <source>
        <dbReference type="ARBA" id="ARBA00022989"/>
    </source>
</evidence>
<evidence type="ECO:0000259" key="16">
    <source>
        <dbReference type="PROSITE" id="PS50110"/>
    </source>
</evidence>
<dbReference type="FunFam" id="3.40.50.2300:FF:000121">
    <property type="entry name" value="Sensor histidine kinase RcsC"/>
    <property type="match status" value="1"/>
</dbReference>
<dbReference type="PANTHER" id="PTHR11920">
    <property type="entry name" value="GUANYLYL CYCLASE"/>
    <property type="match status" value="1"/>
</dbReference>